<reference evidence="2" key="1">
    <citation type="submission" date="2023-03" db="EMBL/GenBank/DDBJ databases">
        <title>Massive genome expansion in bonnet fungi (Mycena s.s.) driven by repeated elements and novel gene families across ecological guilds.</title>
        <authorList>
            <consortium name="Lawrence Berkeley National Laboratory"/>
            <person name="Harder C.B."/>
            <person name="Miyauchi S."/>
            <person name="Viragh M."/>
            <person name="Kuo A."/>
            <person name="Thoen E."/>
            <person name="Andreopoulos B."/>
            <person name="Lu D."/>
            <person name="Skrede I."/>
            <person name="Drula E."/>
            <person name="Henrissat B."/>
            <person name="Morin E."/>
            <person name="Kohler A."/>
            <person name="Barry K."/>
            <person name="LaButti K."/>
            <person name="Morin E."/>
            <person name="Salamov A."/>
            <person name="Lipzen A."/>
            <person name="Mereny Z."/>
            <person name="Hegedus B."/>
            <person name="Baldrian P."/>
            <person name="Stursova M."/>
            <person name="Weitz H."/>
            <person name="Taylor A."/>
            <person name="Grigoriev I.V."/>
            <person name="Nagy L.G."/>
            <person name="Martin F."/>
            <person name="Kauserud H."/>
        </authorList>
    </citation>
    <scope>NUCLEOTIDE SEQUENCE</scope>
    <source>
        <strain evidence="2">CBHHK200</strain>
    </source>
</reference>
<evidence type="ECO:0000256" key="1">
    <source>
        <dbReference type="SAM" id="MobiDB-lite"/>
    </source>
</evidence>
<evidence type="ECO:0000313" key="3">
    <source>
        <dbReference type="Proteomes" id="UP001218188"/>
    </source>
</evidence>
<proteinExistence type="predicted"/>
<accession>A0AAD6SAG1</accession>
<dbReference type="Proteomes" id="UP001218188">
    <property type="component" value="Unassembled WGS sequence"/>
</dbReference>
<protein>
    <submittedName>
        <fullName evidence="2">Uncharacterized protein</fullName>
    </submittedName>
</protein>
<dbReference type="EMBL" id="JARJCM010000205">
    <property type="protein sequence ID" value="KAJ7022675.1"/>
    <property type="molecule type" value="Genomic_DNA"/>
</dbReference>
<sequence>MSVTTALESDMQPFAKLKRFELVSNTGLPQSPHLPDVAAPNQHPQQQQYSRHRGESHRLDIGQSPPLSPTSTSSADLSFEEYDEESLASLTCSTFSQSGGDSGSTTSSRNSCLKNPSHWSLRTTSTTDVQFGFEFVGVHPYILQGGGGRELNSARTTFAPSTDNLFENNVGMGLFGGGGVEGLGLGLEGSKHIEGVGVHESVGVGARSGGKELWEM</sequence>
<comment type="caution">
    <text evidence="2">The sequence shown here is derived from an EMBL/GenBank/DDBJ whole genome shotgun (WGS) entry which is preliminary data.</text>
</comment>
<organism evidence="2 3">
    <name type="scientific">Mycena alexandri</name>
    <dbReference type="NCBI Taxonomy" id="1745969"/>
    <lineage>
        <taxon>Eukaryota</taxon>
        <taxon>Fungi</taxon>
        <taxon>Dikarya</taxon>
        <taxon>Basidiomycota</taxon>
        <taxon>Agaricomycotina</taxon>
        <taxon>Agaricomycetes</taxon>
        <taxon>Agaricomycetidae</taxon>
        <taxon>Agaricales</taxon>
        <taxon>Marasmiineae</taxon>
        <taxon>Mycenaceae</taxon>
        <taxon>Mycena</taxon>
    </lineage>
</organism>
<keyword evidence="3" id="KW-1185">Reference proteome</keyword>
<feature type="region of interest" description="Disordered" evidence="1">
    <location>
        <begin position="93"/>
        <end position="118"/>
    </location>
</feature>
<dbReference type="AlphaFoldDB" id="A0AAD6SAG1"/>
<feature type="compositionally biased region" description="Low complexity" evidence="1">
    <location>
        <begin position="93"/>
        <end position="111"/>
    </location>
</feature>
<gene>
    <name evidence="2" type="ORF">C8F04DRAFT_1194303</name>
</gene>
<feature type="region of interest" description="Disordered" evidence="1">
    <location>
        <begin position="26"/>
        <end position="80"/>
    </location>
</feature>
<evidence type="ECO:0000313" key="2">
    <source>
        <dbReference type="EMBL" id="KAJ7022675.1"/>
    </source>
</evidence>
<name>A0AAD6SAG1_9AGAR</name>